<evidence type="ECO:0000313" key="8">
    <source>
        <dbReference type="EMBL" id="KAF4972455.1"/>
    </source>
</evidence>
<dbReference type="GO" id="GO:0046872">
    <property type="term" value="F:metal ion binding"/>
    <property type="evidence" value="ECO:0007669"/>
    <property type="project" value="UniProtKB-KW"/>
</dbReference>
<dbReference type="Pfam" id="PF02146">
    <property type="entry name" value="SIR2"/>
    <property type="match status" value="1"/>
</dbReference>
<evidence type="ECO:0000259" key="7">
    <source>
        <dbReference type="PROSITE" id="PS50305"/>
    </source>
</evidence>
<reference evidence="8" key="2">
    <citation type="submission" date="2020-05" db="EMBL/GenBank/DDBJ databases">
        <authorList>
            <person name="Kim H.-S."/>
            <person name="Proctor R.H."/>
            <person name="Brown D.W."/>
        </authorList>
    </citation>
    <scope>NUCLEOTIDE SEQUENCE</scope>
    <source>
        <strain evidence="8">NRRL 20472</strain>
    </source>
</reference>
<evidence type="ECO:0000256" key="1">
    <source>
        <dbReference type="ARBA" id="ARBA00005595"/>
    </source>
</evidence>
<sequence>MAPHNDVDAFHEVLRSSKRILALCGAGLSASSGLPTFRGAGGLWRNHEATSLATCDAFDDDPGLVWLFYGYRRHMALSVEPNPAHHALAALANKNKDFLCLTQNVDNLSQRANHPPDQLRTLHGSLFDLKCNNPRCSWIGRGNYDDPFFPALAPASEDVEPGKPFPLLDASQPLDKIPQDQIPKCPECKTGLQRPGVVWFGENLDELMMMEISNWLYKGKVDLMLVIGTSAQVYPAAGYIDKAKRKGARIAVINPDAEDEDEMYKVKPGDFAFDPTERVTYHQKYHPSNFSTSTPSQLLHNTNNLRIVGHAPSNTAAMQGFNMGRYVPPDVEGTTSGNRLHGKHPLGGRASKPGSLTVRFELPFAVWCNTCPKPTIIGQGVRFNAAKRRVGSYFSTPIWSFRFRHVECGGDIEIRTDPKNTAYVVVEGGAKRDTGEDVQREGDAVIMTDQEREALRKNAFASLEKTIEDREQLKRATLRIDDLVEASSKHWDDPYTQNQKLRKAFRQGRKERERAAAATEDLQDRMSLGIDIVPGTEEDARRAALVDFGSVDDSNRDRALSKPLFHAESKKKLVDSKSGSKLKADKEASKRKETLVSELMSNTRAAKDPFLMDIRHEMKGPTRLPGVKRKRPTQEPGSQEPEPPSKTHAPAAVPAPAGLVDYDSD</sequence>
<comment type="similarity">
    <text evidence="1">Belongs to the CWC16 family.</text>
</comment>
<dbReference type="InterPro" id="IPR026590">
    <property type="entry name" value="Ssirtuin_cat_dom"/>
</dbReference>
<keyword evidence="4" id="KW-0520">NAD</keyword>
<evidence type="ECO:0000256" key="6">
    <source>
        <dbReference type="SAM" id="MobiDB-lite"/>
    </source>
</evidence>
<name>A0A8H4XFG3_9HYPO</name>
<evidence type="ECO:0000256" key="2">
    <source>
        <dbReference type="ARBA" id="ARBA00006924"/>
    </source>
</evidence>
<evidence type="ECO:0000256" key="4">
    <source>
        <dbReference type="ARBA" id="ARBA00023027"/>
    </source>
</evidence>
<feature type="binding site" evidence="5">
    <location>
        <position position="136"/>
    </location>
    <ligand>
        <name>Zn(2+)</name>
        <dbReference type="ChEBI" id="CHEBI:29105"/>
    </ligand>
</feature>
<proteinExistence type="inferred from homology"/>
<dbReference type="Pfam" id="PF04502">
    <property type="entry name" value="Saf4_Yju2"/>
    <property type="match status" value="1"/>
</dbReference>
<keyword evidence="5" id="KW-0479">Metal-binding</keyword>
<gene>
    <name evidence="8" type="ORF">FSARC_1022</name>
</gene>
<comment type="similarity">
    <text evidence="2">Belongs to the sirtuin family. Class I subfamily.</text>
</comment>
<dbReference type="PROSITE" id="PS50305">
    <property type="entry name" value="SIRTUIN"/>
    <property type="match status" value="1"/>
</dbReference>
<dbReference type="PANTHER" id="PTHR12111:SF2">
    <property type="entry name" value="SPLICING FACTOR YJU2B-RELATED"/>
    <property type="match status" value="1"/>
</dbReference>
<dbReference type="GO" id="GO:0070403">
    <property type="term" value="F:NAD+ binding"/>
    <property type="evidence" value="ECO:0007669"/>
    <property type="project" value="InterPro"/>
</dbReference>
<comment type="caution">
    <text evidence="8">The sequence shown here is derived from an EMBL/GenBank/DDBJ whole genome shotgun (WGS) entry which is preliminary data.</text>
</comment>
<evidence type="ECO:0000256" key="5">
    <source>
        <dbReference type="PROSITE-ProRule" id="PRU00236"/>
    </source>
</evidence>
<dbReference type="OrthoDB" id="360327at2759"/>
<dbReference type="AlphaFoldDB" id="A0A8H4XFG3"/>
<feature type="region of interest" description="Disordered" evidence="6">
    <location>
        <begin position="571"/>
        <end position="665"/>
    </location>
</feature>
<feature type="binding site" evidence="5">
    <location>
        <position position="185"/>
    </location>
    <ligand>
        <name>Zn(2+)</name>
        <dbReference type="ChEBI" id="CHEBI:29105"/>
    </ligand>
</feature>
<dbReference type="PANTHER" id="PTHR12111">
    <property type="entry name" value="SPLICING FACTOR YJU2"/>
    <property type="match status" value="1"/>
</dbReference>
<dbReference type="GO" id="GO:0000398">
    <property type="term" value="P:mRNA splicing, via spliceosome"/>
    <property type="evidence" value="ECO:0007669"/>
    <property type="project" value="InterPro"/>
</dbReference>
<dbReference type="GO" id="GO:0016740">
    <property type="term" value="F:transferase activity"/>
    <property type="evidence" value="ECO:0007669"/>
    <property type="project" value="UniProtKB-KW"/>
</dbReference>
<dbReference type="EMBL" id="JABEXW010000057">
    <property type="protein sequence ID" value="KAF4972455.1"/>
    <property type="molecule type" value="Genomic_DNA"/>
</dbReference>
<feature type="compositionally biased region" description="Basic and acidic residues" evidence="6">
    <location>
        <begin position="582"/>
        <end position="595"/>
    </location>
</feature>
<organism evidence="8 9">
    <name type="scientific">Fusarium sarcochroum</name>
    <dbReference type="NCBI Taxonomy" id="1208366"/>
    <lineage>
        <taxon>Eukaryota</taxon>
        <taxon>Fungi</taxon>
        <taxon>Dikarya</taxon>
        <taxon>Ascomycota</taxon>
        <taxon>Pezizomycotina</taxon>
        <taxon>Sordariomycetes</taxon>
        <taxon>Hypocreomycetidae</taxon>
        <taxon>Hypocreales</taxon>
        <taxon>Nectriaceae</taxon>
        <taxon>Fusarium</taxon>
        <taxon>Fusarium lateritium species complex</taxon>
    </lineage>
</organism>
<keyword evidence="3" id="KW-0808">Transferase</keyword>
<feature type="domain" description="Deacetylase sirtuin-type" evidence="7">
    <location>
        <begin position="1"/>
        <end position="289"/>
    </location>
</feature>
<dbReference type="GO" id="GO:0071014">
    <property type="term" value="C:post-mRNA release spliceosomal complex"/>
    <property type="evidence" value="ECO:0007669"/>
    <property type="project" value="TreeGrafter"/>
</dbReference>
<feature type="binding site" evidence="5">
    <location>
        <position position="188"/>
    </location>
    <ligand>
        <name>Zn(2+)</name>
        <dbReference type="ChEBI" id="CHEBI:29105"/>
    </ligand>
</feature>
<keyword evidence="9" id="KW-1185">Reference proteome</keyword>
<dbReference type="GO" id="GO:0005684">
    <property type="term" value="C:U2-type spliceosomal complex"/>
    <property type="evidence" value="ECO:0007669"/>
    <property type="project" value="TreeGrafter"/>
</dbReference>
<keyword evidence="5" id="KW-0862">Zinc</keyword>
<dbReference type="Proteomes" id="UP000622797">
    <property type="component" value="Unassembled WGS sequence"/>
</dbReference>
<feature type="binding site" evidence="5">
    <location>
        <position position="131"/>
    </location>
    <ligand>
        <name>Zn(2+)</name>
        <dbReference type="ChEBI" id="CHEBI:29105"/>
    </ligand>
</feature>
<accession>A0A8H4XFG3</accession>
<evidence type="ECO:0000256" key="3">
    <source>
        <dbReference type="ARBA" id="ARBA00022679"/>
    </source>
</evidence>
<dbReference type="InterPro" id="IPR007590">
    <property type="entry name" value="Saf4/Yju2"/>
</dbReference>
<dbReference type="Gene3D" id="3.40.50.1220">
    <property type="entry name" value="TPP-binding domain"/>
    <property type="match status" value="1"/>
</dbReference>
<dbReference type="Gene3D" id="3.30.1600.10">
    <property type="entry name" value="SIR2/SIRT2 'Small Domain"/>
    <property type="match status" value="1"/>
</dbReference>
<reference evidence="8" key="1">
    <citation type="journal article" date="2020" name="BMC Genomics">
        <title>Correction to: Identification and distribution of gene clusters required for synthesis of sphingolipid metabolism inhibitors in diverse species of the filamentous fungus Fusarium.</title>
        <authorList>
            <person name="Kim H.S."/>
            <person name="Lohmar J.M."/>
            <person name="Busman M."/>
            <person name="Brown D.W."/>
            <person name="Naumann T.A."/>
            <person name="Divon H.H."/>
            <person name="Lysoe E."/>
            <person name="Uhlig S."/>
            <person name="Proctor R.H."/>
        </authorList>
    </citation>
    <scope>NUCLEOTIDE SEQUENCE</scope>
    <source>
        <strain evidence="8">NRRL 20472</strain>
    </source>
</reference>
<evidence type="ECO:0000313" key="9">
    <source>
        <dbReference type="Proteomes" id="UP000622797"/>
    </source>
</evidence>
<protein>
    <recommendedName>
        <fullName evidence="7">Deacetylase sirtuin-type domain-containing protein</fullName>
    </recommendedName>
</protein>
<feature type="active site" description="Proton acceptor" evidence="5">
    <location>
        <position position="123"/>
    </location>
</feature>
<dbReference type="InterPro" id="IPR029035">
    <property type="entry name" value="DHS-like_NAD/FAD-binding_dom"/>
</dbReference>
<dbReference type="InterPro" id="IPR026591">
    <property type="entry name" value="Sirtuin_cat_small_dom_sf"/>
</dbReference>
<dbReference type="InterPro" id="IPR003000">
    <property type="entry name" value="Sirtuin"/>
</dbReference>
<dbReference type="SUPFAM" id="SSF52467">
    <property type="entry name" value="DHS-like NAD/FAD-binding domain"/>
    <property type="match status" value="1"/>
</dbReference>